<dbReference type="PRINTS" id="PR00344">
    <property type="entry name" value="BCTRLSENSOR"/>
</dbReference>
<evidence type="ECO:0000259" key="8">
    <source>
        <dbReference type="PROSITE" id="PS50109"/>
    </source>
</evidence>
<feature type="transmembrane region" description="Helical" evidence="7">
    <location>
        <begin position="12"/>
        <end position="33"/>
    </location>
</feature>
<evidence type="ECO:0000256" key="2">
    <source>
        <dbReference type="ARBA" id="ARBA00012438"/>
    </source>
</evidence>
<evidence type="ECO:0000313" key="10">
    <source>
        <dbReference type="Proteomes" id="UP000739538"/>
    </source>
</evidence>
<dbReference type="InterPro" id="IPR036097">
    <property type="entry name" value="HisK_dim/P_sf"/>
</dbReference>
<name>A0A956N9X1_UNCEI</name>
<evidence type="ECO:0000313" key="9">
    <source>
        <dbReference type="EMBL" id="MCA9755365.1"/>
    </source>
</evidence>
<dbReference type="SUPFAM" id="SSF47384">
    <property type="entry name" value="Homodimeric domain of signal transducing histidine kinase"/>
    <property type="match status" value="1"/>
</dbReference>
<dbReference type="Gene3D" id="1.10.287.130">
    <property type="match status" value="1"/>
</dbReference>
<sequence length="365" mass="40853">MRAALLWSRTRALQICMFLLLVICFAQVLWWFVDQRMFTAEVTEDALAHYQVDVQAAAELLATGTSASEIEMRFPHLDVANGHAIVDPAIVDGLSHSERQRVRRYAWEGGFFLAVLAMAMWILWQTIRREADLRLRQQNFIAAVSHELKSPLASLRLTAETMSLRGPADPERRATLVARMLSDTERLDDMIHKLLDASRLERGKIELHPEPVALGHIVSEAARELKERASERKVEIEIDVPHELEVLADPVAARTVVRNLLENAIQATAAGGGGRVTLNAHRTQDGVHLEVKDTGIGFPPNEAKRIFDKFYRPGDEMRRQVRTAGTGLGLYIVEKLMSGRVRAMSLGPGQGATFDVWWPEAGEDV</sequence>
<dbReference type="InterPro" id="IPR003594">
    <property type="entry name" value="HATPase_dom"/>
</dbReference>
<dbReference type="InterPro" id="IPR005467">
    <property type="entry name" value="His_kinase_dom"/>
</dbReference>
<reference evidence="9" key="2">
    <citation type="journal article" date="2021" name="Microbiome">
        <title>Successional dynamics and alternative stable states in a saline activated sludge microbial community over 9 years.</title>
        <authorList>
            <person name="Wang Y."/>
            <person name="Ye J."/>
            <person name="Ju F."/>
            <person name="Liu L."/>
            <person name="Boyd J.A."/>
            <person name="Deng Y."/>
            <person name="Parks D.H."/>
            <person name="Jiang X."/>
            <person name="Yin X."/>
            <person name="Woodcroft B.J."/>
            <person name="Tyson G.W."/>
            <person name="Hugenholtz P."/>
            <person name="Polz M.F."/>
            <person name="Zhang T."/>
        </authorList>
    </citation>
    <scope>NUCLEOTIDE SEQUENCE</scope>
    <source>
        <strain evidence="9">HKST-UBA02</strain>
    </source>
</reference>
<dbReference type="EMBL" id="JAGQHS010000021">
    <property type="protein sequence ID" value="MCA9755365.1"/>
    <property type="molecule type" value="Genomic_DNA"/>
</dbReference>
<proteinExistence type="predicted"/>
<dbReference type="SMART" id="SM00387">
    <property type="entry name" value="HATPase_c"/>
    <property type="match status" value="1"/>
</dbReference>
<organism evidence="9 10">
    <name type="scientific">Eiseniibacteriota bacterium</name>
    <dbReference type="NCBI Taxonomy" id="2212470"/>
    <lineage>
        <taxon>Bacteria</taxon>
        <taxon>Candidatus Eiseniibacteriota</taxon>
    </lineage>
</organism>
<evidence type="ECO:0000256" key="4">
    <source>
        <dbReference type="ARBA" id="ARBA00022679"/>
    </source>
</evidence>
<protein>
    <recommendedName>
        <fullName evidence="2">histidine kinase</fullName>
        <ecNumber evidence="2">2.7.13.3</ecNumber>
    </recommendedName>
</protein>
<dbReference type="SUPFAM" id="SSF55874">
    <property type="entry name" value="ATPase domain of HSP90 chaperone/DNA topoisomerase II/histidine kinase"/>
    <property type="match status" value="1"/>
</dbReference>
<keyword evidence="4" id="KW-0808">Transferase</keyword>
<keyword evidence="6" id="KW-0902">Two-component regulatory system</keyword>
<dbReference type="Proteomes" id="UP000739538">
    <property type="component" value="Unassembled WGS sequence"/>
</dbReference>
<dbReference type="GO" id="GO:0000155">
    <property type="term" value="F:phosphorelay sensor kinase activity"/>
    <property type="evidence" value="ECO:0007669"/>
    <property type="project" value="InterPro"/>
</dbReference>
<dbReference type="PANTHER" id="PTHR43711:SF31">
    <property type="entry name" value="HISTIDINE KINASE"/>
    <property type="match status" value="1"/>
</dbReference>
<dbReference type="AlphaFoldDB" id="A0A956N9X1"/>
<feature type="domain" description="Histidine kinase" evidence="8">
    <location>
        <begin position="143"/>
        <end position="362"/>
    </location>
</feature>
<dbReference type="EC" id="2.7.13.3" evidence="2"/>
<reference evidence="9" key="1">
    <citation type="submission" date="2020-04" db="EMBL/GenBank/DDBJ databases">
        <authorList>
            <person name="Zhang T."/>
        </authorList>
    </citation>
    <scope>NUCLEOTIDE SEQUENCE</scope>
    <source>
        <strain evidence="9">HKST-UBA02</strain>
    </source>
</reference>
<dbReference type="InterPro" id="IPR036890">
    <property type="entry name" value="HATPase_C_sf"/>
</dbReference>
<dbReference type="PROSITE" id="PS50109">
    <property type="entry name" value="HIS_KIN"/>
    <property type="match status" value="1"/>
</dbReference>
<comment type="caution">
    <text evidence="9">The sequence shown here is derived from an EMBL/GenBank/DDBJ whole genome shotgun (WGS) entry which is preliminary data.</text>
</comment>
<evidence type="ECO:0000256" key="7">
    <source>
        <dbReference type="SAM" id="Phobius"/>
    </source>
</evidence>
<dbReference type="PANTHER" id="PTHR43711">
    <property type="entry name" value="TWO-COMPONENT HISTIDINE KINASE"/>
    <property type="match status" value="1"/>
</dbReference>
<keyword evidence="7" id="KW-1133">Transmembrane helix</keyword>
<evidence type="ECO:0000256" key="1">
    <source>
        <dbReference type="ARBA" id="ARBA00000085"/>
    </source>
</evidence>
<evidence type="ECO:0000256" key="3">
    <source>
        <dbReference type="ARBA" id="ARBA00022553"/>
    </source>
</evidence>
<dbReference type="Pfam" id="PF00512">
    <property type="entry name" value="HisKA"/>
    <property type="match status" value="1"/>
</dbReference>
<dbReference type="InterPro" id="IPR003661">
    <property type="entry name" value="HisK_dim/P_dom"/>
</dbReference>
<keyword evidence="7" id="KW-0812">Transmembrane</keyword>
<keyword evidence="7" id="KW-0472">Membrane</keyword>
<dbReference type="InterPro" id="IPR004358">
    <property type="entry name" value="Sig_transdc_His_kin-like_C"/>
</dbReference>
<dbReference type="InterPro" id="IPR050736">
    <property type="entry name" value="Sensor_HK_Regulatory"/>
</dbReference>
<evidence type="ECO:0000256" key="6">
    <source>
        <dbReference type="ARBA" id="ARBA00023012"/>
    </source>
</evidence>
<dbReference type="CDD" id="cd00082">
    <property type="entry name" value="HisKA"/>
    <property type="match status" value="1"/>
</dbReference>
<dbReference type="SMART" id="SM00388">
    <property type="entry name" value="HisKA"/>
    <property type="match status" value="1"/>
</dbReference>
<feature type="transmembrane region" description="Helical" evidence="7">
    <location>
        <begin position="105"/>
        <end position="124"/>
    </location>
</feature>
<comment type="catalytic activity">
    <reaction evidence="1">
        <text>ATP + protein L-histidine = ADP + protein N-phospho-L-histidine.</text>
        <dbReference type="EC" id="2.7.13.3"/>
    </reaction>
</comment>
<accession>A0A956N9X1</accession>
<dbReference type="Pfam" id="PF02518">
    <property type="entry name" value="HATPase_c"/>
    <property type="match status" value="1"/>
</dbReference>
<keyword evidence="3" id="KW-0597">Phosphoprotein</keyword>
<dbReference type="Gene3D" id="3.30.565.10">
    <property type="entry name" value="Histidine kinase-like ATPase, C-terminal domain"/>
    <property type="match status" value="1"/>
</dbReference>
<evidence type="ECO:0000256" key="5">
    <source>
        <dbReference type="ARBA" id="ARBA00022777"/>
    </source>
</evidence>
<keyword evidence="5 9" id="KW-0418">Kinase</keyword>
<gene>
    <name evidence="9" type="ORF">KDA27_06140</name>
</gene>